<comment type="caution">
    <text evidence="2">The sequence shown here is derived from an EMBL/GenBank/DDBJ whole genome shotgun (WGS) entry which is preliminary data.</text>
</comment>
<evidence type="ECO:0000256" key="1">
    <source>
        <dbReference type="SAM" id="SignalP"/>
    </source>
</evidence>
<dbReference type="PROSITE" id="PS50231">
    <property type="entry name" value="RICIN_B_LECTIN"/>
    <property type="match status" value="1"/>
</dbReference>
<feature type="signal peptide" evidence="1">
    <location>
        <begin position="1"/>
        <end position="23"/>
    </location>
</feature>
<accession>A0ABW1P2F5</accession>
<evidence type="ECO:0000313" key="2">
    <source>
        <dbReference type="EMBL" id="MFC6088882.1"/>
    </source>
</evidence>
<reference evidence="3" key="1">
    <citation type="journal article" date="2019" name="Int. J. Syst. Evol. Microbiol.">
        <title>The Global Catalogue of Microorganisms (GCM) 10K type strain sequencing project: providing services to taxonomists for standard genome sequencing and annotation.</title>
        <authorList>
            <consortium name="The Broad Institute Genomics Platform"/>
            <consortium name="The Broad Institute Genome Sequencing Center for Infectious Disease"/>
            <person name="Wu L."/>
            <person name="Ma J."/>
        </authorList>
    </citation>
    <scope>NUCLEOTIDE SEQUENCE [LARGE SCALE GENOMIC DNA]</scope>
    <source>
        <strain evidence="3">CGMCC 4.7246</strain>
    </source>
</reference>
<keyword evidence="1" id="KW-0732">Signal</keyword>
<keyword evidence="3" id="KW-1185">Reference proteome</keyword>
<dbReference type="Proteomes" id="UP001596220">
    <property type="component" value="Unassembled WGS sequence"/>
</dbReference>
<proteinExistence type="predicted"/>
<dbReference type="InterPro" id="IPR035992">
    <property type="entry name" value="Ricin_B-like_lectins"/>
</dbReference>
<sequence>MDPMRRRLLVLAALVLLAPTARAAEPARVAYDPVVHIESAGRHGLKLSTTEAGIVSPRPGTGGPSRQWRIYHMAPGTRVAVVSMAVSGCLTAVAPQDVRMVGVCEGAPNQVWTEHRLLDDSATSFALENTGHPGQCLTGARPFARVELTACDSGRGDQFWIAVLAGNP</sequence>
<organism evidence="2 3">
    <name type="scientific">Saccharothrix lopnurensis</name>
    <dbReference type="NCBI Taxonomy" id="1670621"/>
    <lineage>
        <taxon>Bacteria</taxon>
        <taxon>Bacillati</taxon>
        <taxon>Actinomycetota</taxon>
        <taxon>Actinomycetes</taxon>
        <taxon>Pseudonocardiales</taxon>
        <taxon>Pseudonocardiaceae</taxon>
        <taxon>Saccharothrix</taxon>
    </lineage>
</organism>
<evidence type="ECO:0008006" key="4">
    <source>
        <dbReference type="Google" id="ProtNLM"/>
    </source>
</evidence>
<name>A0ABW1P2F5_9PSEU</name>
<evidence type="ECO:0000313" key="3">
    <source>
        <dbReference type="Proteomes" id="UP001596220"/>
    </source>
</evidence>
<dbReference type="SUPFAM" id="SSF50370">
    <property type="entry name" value="Ricin B-like lectins"/>
    <property type="match status" value="1"/>
</dbReference>
<feature type="chain" id="PRO_5046125072" description="Ricin-type beta-trefoil lectin protein" evidence="1">
    <location>
        <begin position="24"/>
        <end position="168"/>
    </location>
</feature>
<dbReference type="RefSeq" id="WP_380633715.1">
    <property type="nucleotide sequence ID" value="NZ_JBHSQO010000004.1"/>
</dbReference>
<dbReference type="EMBL" id="JBHSQO010000004">
    <property type="protein sequence ID" value="MFC6088882.1"/>
    <property type="molecule type" value="Genomic_DNA"/>
</dbReference>
<dbReference type="Gene3D" id="2.80.10.50">
    <property type="match status" value="1"/>
</dbReference>
<gene>
    <name evidence="2" type="ORF">ACFP3R_06315</name>
</gene>
<protein>
    <recommendedName>
        <fullName evidence="4">Ricin-type beta-trefoil lectin protein</fullName>
    </recommendedName>
</protein>